<accession>A0A2M9ZM36</accession>
<protein>
    <submittedName>
        <fullName evidence="2">Uncharacterized protein</fullName>
    </submittedName>
</protein>
<dbReference type="EMBL" id="NPDY01000007">
    <property type="protein sequence ID" value="PJZ69731.1"/>
    <property type="molecule type" value="Genomic_DNA"/>
</dbReference>
<evidence type="ECO:0000313" key="1">
    <source>
        <dbReference type="EMBL" id="PJZ69731.1"/>
    </source>
</evidence>
<comment type="caution">
    <text evidence="2">The sequence shown here is derived from an EMBL/GenBank/DDBJ whole genome shotgun (WGS) entry which is preliminary data.</text>
</comment>
<dbReference type="Proteomes" id="UP000231962">
    <property type="component" value="Unassembled WGS sequence"/>
</dbReference>
<evidence type="ECO:0000313" key="4">
    <source>
        <dbReference type="Proteomes" id="UP000231990"/>
    </source>
</evidence>
<proteinExistence type="predicted"/>
<keyword evidence="3" id="KW-1185">Reference proteome</keyword>
<dbReference type="AlphaFoldDB" id="A0A2M9ZM36"/>
<dbReference type="RefSeq" id="WP_100713712.1">
    <property type="nucleotide sequence ID" value="NZ_NPDY01000007.1"/>
</dbReference>
<name>A0A2M9ZM36_9LEPT</name>
<evidence type="ECO:0000313" key="3">
    <source>
        <dbReference type="Proteomes" id="UP000231962"/>
    </source>
</evidence>
<sequence>MIFLHSVLGGILYGSKKDFPEISLPSLTTDFSQSLGASNDPVVEKAEIDESLSFATQMRDSID</sequence>
<dbReference type="EMBL" id="NPDZ01000006">
    <property type="protein sequence ID" value="PJZ73054.1"/>
    <property type="molecule type" value="Genomic_DNA"/>
</dbReference>
<gene>
    <name evidence="1" type="ORF">CH360_09035</name>
    <name evidence="2" type="ORF">CH373_11200</name>
</gene>
<evidence type="ECO:0000313" key="2">
    <source>
        <dbReference type="EMBL" id="PJZ73054.1"/>
    </source>
</evidence>
<organism evidence="2 4">
    <name type="scientific">Leptospira perolatii</name>
    <dbReference type="NCBI Taxonomy" id="2023191"/>
    <lineage>
        <taxon>Bacteria</taxon>
        <taxon>Pseudomonadati</taxon>
        <taxon>Spirochaetota</taxon>
        <taxon>Spirochaetia</taxon>
        <taxon>Leptospirales</taxon>
        <taxon>Leptospiraceae</taxon>
        <taxon>Leptospira</taxon>
    </lineage>
</organism>
<dbReference type="Proteomes" id="UP000231990">
    <property type="component" value="Unassembled WGS sequence"/>
</dbReference>
<reference evidence="3 4" key="1">
    <citation type="submission" date="2017-07" db="EMBL/GenBank/DDBJ databases">
        <title>Leptospira spp. isolated from tropical soils.</title>
        <authorList>
            <person name="Thibeaux R."/>
            <person name="Iraola G."/>
            <person name="Ferres I."/>
            <person name="Bierque E."/>
            <person name="Girault D."/>
            <person name="Soupe-Gilbert M.-E."/>
            <person name="Picardeau M."/>
            <person name="Goarant C."/>
        </authorList>
    </citation>
    <scope>NUCLEOTIDE SEQUENCE [LARGE SCALE GENOMIC DNA]</scope>
    <source>
        <strain evidence="2 4">FH1-B-B1</strain>
        <strain evidence="1 3">FH1-B-C1</strain>
    </source>
</reference>